<evidence type="ECO:0000313" key="4">
    <source>
        <dbReference type="Proteomes" id="UP000826188"/>
    </source>
</evidence>
<reference evidence="3 4" key="1">
    <citation type="submission" date="2021-07" db="EMBL/GenBank/DDBJ databases">
        <title>Hymenobacter profundi sp. nov., isolated from deep-sea water.</title>
        <authorList>
            <person name="Kim M.K."/>
        </authorList>
    </citation>
    <scope>NUCLEOTIDE SEQUENCE [LARGE SCALE GENOMIC DNA]</scope>
    <source>
        <strain evidence="3 4">M2</strain>
    </source>
</reference>
<dbReference type="Pfam" id="PF03432">
    <property type="entry name" value="Relaxase"/>
    <property type="match status" value="1"/>
</dbReference>
<gene>
    <name evidence="3" type="ORF">KYK14_19530</name>
</gene>
<sequence>MVAKVSIGKSFGGMCRYVFDGGKEQNQDKGAVVLAAEGVRAESAAQMARDFERQRTLNPRLGRAVWHTALAFHPQDAAKLTDEKLVAIAQEYMRRVGLSDTQYAVVKHQDTAHPHVHLVANRVNHAGKTISDQFSHGRSQEAAQQIAQAYGLTVASEKGRAVKEQQVDQLPAREQAKVAIHAAVRAQQPQAMDLGELAERLAVEGIRMQVTYQKGQPQAVVFALHDFHIKGSEVDRAFSGRKLHEALETQRPALTQQRGQEAKMAQELQGLSDQLRAKELNEGLAGLGAALAKQQQQQESLSPSLSPKQRPHSGLEL</sequence>
<feature type="compositionally biased region" description="Low complexity" evidence="1">
    <location>
        <begin position="288"/>
        <end position="308"/>
    </location>
</feature>
<evidence type="ECO:0000256" key="1">
    <source>
        <dbReference type="SAM" id="MobiDB-lite"/>
    </source>
</evidence>
<keyword evidence="4" id="KW-1185">Reference proteome</keyword>
<dbReference type="RefSeq" id="WP_219161246.1">
    <property type="nucleotide sequence ID" value="NZ_JAHWGL010000121.1"/>
</dbReference>
<evidence type="ECO:0000259" key="2">
    <source>
        <dbReference type="Pfam" id="PF03432"/>
    </source>
</evidence>
<feature type="domain" description="MobA/VirD2-like nuclease" evidence="2">
    <location>
        <begin position="27"/>
        <end position="152"/>
    </location>
</feature>
<comment type="caution">
    <text evidence="3">The sequence shown here is derived from an EMBL/GenBank/DDBJ whole genome shotgun (WGS) entry which is preliminary data.</text>
</comment>
<dbReference type="EMBL" id="JAHWGL010000121">
    <property type="protein sequence ID" value="MBW3130762.1"/>
    <property type="molecule type" value="Genomic_DNA"/>
</dbReference>
<dbReference type="Proteomes" id="UP000826188">
    <property type="component" value="Unassembled WGS sequence"/>
</dbReference>
<dbReference type="InterPro" id="IPR005094">
    <property type="entry name" value="Endonuclease_MobA/VirD2"/>
</dbReference>
<organism evidence="3 4">
    <name type="scientific">Hymenobacter profundi</name>
    <dbReference type="NCBI Taxonomy" id="1982110"/>
    <lineage>
        <taxon>Bacteria</taxon>
        <taxon>Pseudomonadati</taxon>
        <taxon>Bacteroidota</taxon>
        <taxon>Cytophagia</taxon>
        <taxon>Cytophagales</taxon>
        <taxon>Hymenobacteraceae</taxon>
        <taxon>Hymenobacter</taxon>
    </lineage>
</organism>
<protein>
    <submittedName>
        <fullName evidence="3">Relaxase/mobilization nuclease domain-containing protein</fullName>
    </submittedName>
</protein>
<name>A0ABS6X4K9_9BACT</name>
<accession>A0ABS6X4K9</accession>
<evidence type="ECO:0000313" key="3">
    <source>
        <dbReference type="EMBL" id="MBW3130762.1"/>
    </source>
</evidence>
<proteinExistence type="predicted"/>
<feature type="region of interest" description="Disordered" evidence="1">
    <location>
        <begin position="288"/>
        <end position="317"/>
    </location>
</feature>